<protein>
    <recommendedName>
        <fullName evidence="2">Cyanobacterial TRADD-N associated 2 transmembrane domain-containing protein</fullName>
    </recommendedName>
</protein>
<feature type="transmembrane region" description="Helical" evidence="1">
    <location>
        <begin position="174"/>
        <end position="193"/>
    </location>
</feature>
<keyword evidence="1" id="KW-1133">Transmembrane helix</keyword>
<dbReference type="RefSeq" id="WP_113636592.1">
    <property type="nucleotide sequence ID" value="NZ_QNUX01000011.1"/>
</dbReference>
<dbReference type="Pfam" id="PF20712">
    <property type="entry name" value="CyanoTRADDas_TM"/>
    <property type="match status" value="1"/>
</dbReference>
<name>A0A366B0K5_9FLAO</name>
<reference evidence="3 4" key="1">
    <citation type="submission" date="2018-07" db="EMBL/GenBank/DDBJ databases">
        <title>Complete genome sequence of Flavobacterium psychrolimnae LMG 22018.</title>
        <authorList>
            <person name="Kim D.-U."/>
        </authorList>
    </citation>
    <scope>NUCLEOTIDE SEQUENCE [LARGE SCALE GENOMIC DNA]</scope>
    <source>
        <strain evidence="3 4">LMG 22018</strain>
    </source>
</reference>
<keyword evidence="1" id="KW-0812">Transmembrane</keyword>
<feature type="transmembrane region" description="Helical" evidence="1">
    <location>
        <begin position="144"/>
        <end position="162"/>
    </location>
</feature>
<dbReference type="AlphaFoldDB" id="A0A366B0K5"/>
<dbReference type="OrthoDB" id="1864065at2"/>
<organism evidence="3 4">
    <name type="scientific">Flavobacterium psychrolimnae</name>
    <dbReference type="NCBI Taxonomy" id="249351"/>
    <lineage>
        <taxon>Bacteria</taxon>
        <taxon>Pseudomonadati</taxon>
        <taxon>Bacteroidota</taxon>
        <taxon>Flavobacteriia</taxon>
        <taxon>Flavobacteriales</taxon>
        <taxon>Flavobacteriaceae</taxon>
        <taxon>Flavobacterium</taxon>
    </lineage>
</organism>
<dbReference type="InterPro" id="IPR048567">
    <property type="entry name" value="CyanoTRADDas_TM"/>
</dbReference>
<evidence type="ECO:0000313" key="3">
    <source>
        <dbReference type="EMBL" id="RBN49728.1"/>
    </source>
</evidence>
<sequence length="247" mass="28294">MIDGKDGYIIFSFLGELITKNKIAKTIVLILTTISVVGIISIIFYSVFEQLNIERKDYLIKNILPFFIVTLILIALAKSIYFFEQSSDATDAELKNLKAERVIITQKIETEKELDIFHTIQLSLNQLNEYYTINKNQAKSSFRFSVFAIVIGLITILTGIWLQYLDIAKIEVNYITAISGLILEFIGGAYFLMYKKSLEQVNFFFGQLIKIQDTMLSINLANNIESVEKKTEMNEKIIVSLLERSLK</sequence>
<keyword evidence="4" id="KW-1185">Reference proteome</keyword>
<accession>A0A366B0K5</accession>
<evidence type="ECO:0000256" key="1">
    <source>
        <dbReference type="SAM" id="Phobius"/>
    </source>
</evidence>
<keyword evidence="1" id="KW-0472">Membrane</keyword>
<evidence type="ECO:0000259" key="2">
    <source>
        <dbReference type="Pfam" id="PF20712"/>
    </source>
</evidence>
<feature type="domain" description="Cyanobacterial TRADD-N associated 2 transmembrane" evidence="2">
    <location>
        <begin position="134"/>
        <end position="200"/>
    </location>
</feature>
<feature type="transmembrane region" description="Helical" evidence="1">
    <location>
        <begin position="27"/>
        <end position="47"/>
    </location>
</feature>
<proteinExistence type="predicted"/>
<comment type="caution">
    <text evidence="3">The sequence shown here is derived from an EMBL/GenBank/DDBJ whole genome shotgun (WGS) entry which is preliminary data.</text>
</comment>
<gene>
    <name evidence="3" type="ORF">DR980_12385</name>
</gene>
<dbReference type="Proteomes" id="UP000253676">
    <property type="component" value="Unassembled WGS sequence"/>
</dbReference>
<feature type="transmembrane region" description="Helical" evidence="1">
    <location>
        <begin position="59"/>
        <end position="77"/>
    </location>
</feature>
<evidence type="ECO:0000313" key="4">
    <source>
        <dbReference type="Proteomes" id="UP000253676"/>
    </source>
</evidence>
<dbReference type="EMBL" id="QNUX01000011">
    <property type="protein sequence ID" value="RBN49728.1"/>
    <property type="molecule type" value="Genomic_DNA"/>
</dbReference>